<evidence type="ECO:0000256" key="1">
    <source>
        <dbReference type="SAM" id="MobiDB-lite"/>
    </source>
</evidence>
<organism evidence="3 4">
    <name type="scientific">Trifolium pratense</name>
    <name type="common">Red clover</name>
    <dbReference type="NCBI Taxonomy" id="57577"/>
    <lineage>
        <taxon>Eukaryota</taxon>
        <taxon>Viridiplantae</taxon>
        <taxon>Streptophyta</taxon>
        <taxon>Embryophyta</taxon>
        <taxon>Tracheophyta</taxon>
        <taxon>Spermatophyta</taxon>
        <taxon>Magnoliopsida</taxon>
        <taxon>eudicotyledons</taxon>
        <taxon>Gunneridae</taxon>
        <taxon>Pentapetalae</taxon>
        <taxon>rosids</taxon>
        <taxon>fabids</taxon>
        <taxon>Fabales</taxon>
        <taxon>Fabaceae</taxon>
        <taxon>Papilionoideae</taxon>
        <taxon>50 kb inversion clade</taxon>
        <taxon>NPAAA clade</taxon>
        <taxon>Hologalegina</taxon>
        <taxon>IRL clade</taxon>
        <taxon>Trifolieae</taxon>
        <taxon>Trifolium</taxon>
    </lineage>
</organism>
<gene>
    <name evidence="3" type="ORF">L195_g007480</name>
</gene>
<evidence type="ECO:0000313" key="3">
    <source>
        <dbReference type="EMBL" id="PNY10888.1"/>
    </source>
</evidence>
<dbReference type="Proteomes" id="UP000236291">
    <property type="component" value="Unassembled WGS sequence"/>
</dbReference>
<feature type="signal peptide" evidence="2">
    <location>
        <begin position="1"/>
        <end position="21"/>
    </location>
</feature>
<proteinExistence type="predicted"/>
<protein>
    <submittedName>
        <fullName evidence="3">Uncharacterized protein</fullName>
    </submittedName>
</protein>
<name>A0A2K3P6H6_TRIPR</name>
<feature type="chain" id="PRO_5014451913" evidence="2">
    <location>
        <begin position="22"/>
        <end position="142"/>
    </location>
</feature>
<reference evidence="3 4" key="2">
    <citation type="journal article" date="2017" name="Front. Plant Sci.">
        <title>Gene Classification and Mining of Molecular Markers Useful in Red Clover (Trifolium pratense) Breeding.</title>
        <authorList>
            <person name="Istvanek J."/>
            <person name="Dluhosova J."/>
            <person name="Dluhos P."/>
            <person name="Patkova L."/>
            <person name="Nedelnik J."/>
            <person name="Repkova J."/>
        </authorList>
    </citation>
    <scope>NUCLEOTIDE SEQUENCE [LARGE SCALE GENOMIC DNA]</scope>
    <source>
        <strain evidence="4">cv. Tatra</strain>
        <tissue evidence="3">Young leaves</tissue>
    </source>
</reference>
<comment type="caution">
    <text evidence="3">The sequence shown here is derived from an EMBL/GenBank/DDBJ whole genome shotgun (WGS) entry which is preliminary data.</text>
</comment>
<feature type="compositionally biased region" description="Basic and acidic residues" evidence="1">
    <location>
        <begin position="96"/>
        <end position="106"/>
    </location>
</feature>
<feature type="region of interest" description="Disordered" evidence="1">
    <location>
        <begin position="81"/>
        <end position="113"/>
    </location>
</feature>
<evidence type="ECO:0000256" key="2">
    <source>
        <dbReference type="SAM" id="SignalP"/>
    </source>
</evidence>
<dbReference type="EMBL" id="ASHM01004145">
    <property type="protein sequence ID" value="PNY10888.1"/>
    <property type="molecule type" value="Genomic_DNA"/>
</dbReference>
<evidence type="ECO:0000313" key="4">
    <source>
        <dbReference type="Proteomes" id="UP000236291"/>
    </source>
</evidence>
<dbReference type="AlphaFoldDB" id="A0A2K3P6H6"/>
<keyword evidence="2" id="KW-0732">Signal</keyword>
<reference evidence="3 4" key="1">
    <citation type="journal article" date="2014" name="Am. J. Bot.">
        <title>Genome assembly and annotation for red clover (Trifolium pratense; Fabaceae).</title>
        <authorList>
            <person name="Istvanek J."/>
            <person name="Jaros M."/>
            <person name="Krenek A."/>
            <person name="Repkova J."/>
        </authorList>
    </citation>
    <scope>NUCLEOTIDE SEQUENCE [LARGE SCALE GENOMIC DNA]</scope>
    <source>
        <strain evidence="4">cv. Tatra</strain>
        <tissue evidence="3">Young leaves</tissue>
    </source>
</reference>
<accession>A0A2K3P6H6</accession>
<sequence length="142" mass="15646">MAFDSSTLLLLNLCYFVTSLGQVLQQLSITDRVCSSLILVASVANHIVAVEEQSWSGHNTVSRTVGWGGWVPTYGHTKETQRLLGGDRRRPGRGVGAEERKKEEGRKRKKSSKGGLLLNLVELQHPTAMKRGPLWTAYSGNL</sequence>